<dbReference type="Pfam" id="PF07992">
    <property type="entry name" value="Pyr_redox_2"/>
    <property type="match status" value="1"/>
</dbReference>
<gene>
    <name evidence="6" type="ORF">PENSTE_c020G00947</name>
</gene>
<keyword evidence="7" id="KW-1185">Reference proteome</keyword>
<keyword evidence="3" id="KW-0560">Oxidoreductase</keyword>
<dbReference type="AlphaFoldDB" id="A0A1V6SUH5"/>
<evidence type="ECO:0000256" key="1">
    <source>
        <dbReference type="ARBA" id="ARBA00009333"/>
    </source>
</evidence>
<evidence type="ECO:0000313" key="6">
    <source>
        <dbReference type="EMBL" id="OQE17665.1"/>
    </source>
</evidence>
<dbReference type="OrthoDB" id="10260355at2759"/>
<dbReference type="GO" id="GO:0016491">
    <property type="term" value="F:oxidoreductase activity"/>
    <property type="evidence" value="ECO:0007669"/>
    <property type="project" value="UniProtKB-KW"/>
</dbReference>
<feature type="region of interest" description="Disordered" evidence="4">
    <location>
        <begin position="381"/>
        <end position="402"/>
    </location>
</feature>
<dbReference type="GO" id="GO:0097237">
    <property type="term" value="P:cellular response to toxic substance"/>
    <property type="evidence" value="ECO:0007669"/>
    <property type="project" value="UniProtKB-ARBA"/>
</dbReference>
<protein>
    <recommendedName>
        <fullName evidence="5">FAD/NAD(P)-binding domain-containing protein</fullName>
    </recommendedName>
</protein>
<dbReference type="InterPro" id="IPR036188">
    <property type="entry name" value="FAD/NAD-bd_sf"/>
</dbReference>
<evidence type="ECO:0000259" key="5">
    <source>
        <dbReference type="Pfam" id="PF07992"/>
    </source>
</evidence>
<dbReference type="STRING" id="303698.A0A1V6SUH5"/>
<evidence type="ECO:0000256" key="2">
    <source>
        <dbReference type="ARBA" id="ARBA00022630"/>
    </source>
</evidence>
<accession>A0A1V6SUH5</accession>
<keyword evidence="2" id="KW-0285">Flavoprotein</keyword>
<comment type="caution">
    <text evidence="6">The sequence shown here is derived from an EMBL/GenBank/DDBJ whole genome shotgun (WGS) entry which is preliminary data.</text>
</comment>
<evidence type="ECO:0000256" key="3">
    <source>
        <dbReference type="ARBA" id="ARBA00023002"/>
    </source>
</evidence>
<feature type="domain" description="FAD/NAD(P)-binding" evidence="5">
    <location>
        <begin position="69"/>
        <end position="199"/>
    </location>
</feature>
<proteinExistence type="inferred from homology"/>
<dbReference type="SUPFAM" id="SSF51905">
    <property type="entry name" value="FAD/NAD(P)-binding domain"/>
    <property type="match status" value="1"/>
</dbReference>
<dbReference type="Proteomes" id="UP000191285">
    <property type="component" value="Unassembled WGS sequence"/>
</dbReference>
<evidence type="ECO:0000313" key="7">
    <source>
        <dbReference type="Proteomes" id="UP000191285"/>
    </source>
</evidence>
<name>A0A1V6SUH5_9EURO</name>
<organism evidence="6 7">
    <name type="scientific">Penicillium steckii</name>
    <dbReference type="NCBI Taxonomy" id="303698"/>
    <lineage>
        <taxon>Eukaryota</taxon>
        <taxon>Fungi</taxon>
        <taxon>Dikarya</taxon>
        <taxon>Ascomycota</taxon>
        <taxon>Pezizomycotina</taxon>
        <taxon>Eurotiomycetes</taxon>
        <taxon>Eurotiomycetidae</taxon>
        <taxon>Eurotiales</taxon>
        <taxon>Aspergillaceae</taxon>
        <taxon>Penicillium</taxon>
    </lineage>
</organism>
<dbReference type="PANTHER" id="PTHR48105">
    <property type="entry name" value="THIOREDOXIN REDUCTASE 1-RELATED-RELATED"/>
    <property type="match status" value="1"/>
</dbReference>
<sequence length="402" mass="44267">MSGRPPTQSSLTSSPSFFSSFPSFPQATYSSADELNSSSSPFRVKILPTAIALDIRSLPPVMGRNPPWEIAIIGGGPAGLAAATTACRAARHVVLFDSHQYRNQQSQQINNVIMHAGREPDRFRGLARSEILNCFERYITFIETTISNITKVNLKDAQTGFELTDNAGNVYRGKKLVFATGSIDTMLNLQGYRDLWGHGIVHGLIYEGYEKGCKPIGVLGLDSINDVAPVLMAYHMAQNKVTIYTNGEDPARYRFQDNLQMVIARGCIVDTRKIRSLSRMHDNSVMIQFPTGATHYVSYILHTPNTKNRADKLFNQLQVEMSEPGGYALPKGPFGETNVRGCFVGGDTSTSNKNFNSALSTGMMAGYGAARQLAVDEGWEALQSSHSNNPSHPPSHRYNRRH</sequence>
<dbReference type="InterPro" id="IPR050097">
    <property type="entry name" value="Ferredoxin-NADP_redctase_2"/>
</dbReference>
<comment type="similarity">
    <text evidence="1">Belongs to the class-II pyridine nucleotide-disulfide oxidoreductase family.</text>
</comment>
<dbReference type="EMBL" id="MLKD01000020">
    <property type="protein sequence ID" value="OQE17665.1"/>
    <property type="molecule type" value="Genomic_DNA"/>
</dbReference>
<reference evidence="7" key="1">
    <citation type="journal article" date="2017" name="Nat. Microbiol.">
        <title>Global analysis of biosynthetic gene clusters reveals vast potential of secondary metabolite production in Penicillium species.</title>
        <authorList>
            <person name="Nielsen J.C."/>
            <person name="Grijseels S."/>
            <person name="Prigent S."/>
            <person name="Ji B."/>
            <person name="Dainat J."/>
            <person name="Nielsen K.F."/>
            <person name="Frisvad J.C."/>
            <person name="Workman M."/>
            <person name="Nielsen J."/>
        </authorList>
    </citation>
    <scope>NUCLEOTIDE SEQUENCE [LARGE SCALE GENOMIC DNA]</scope>
    <source>
        <strain evidence="7">IBT 24891</strain>
    </source>
</reference>
<dbReference type="Gene3D" id="3.50.50.60">
    <property type="entry name" value="FAD/NAD(P)-binding domain"/>
    <property type="match status" value="2"/>
</dbReference>
<dbReference type="InterPro" id="IPR023753">
    <property type="entry name" value="FAD/NAD-binding_dom"/>
</dbReference>
<dbReference type="PRINTS" id="PR00368">
    <property type="entry name" value="FADPNR"/>
</dbReference>
<evidence type="ECO:0000256" key="4">
    <source>
        <dbReference type="SAM" id="MobiDB-lite"/>
    </source>
</evidence>
<dbReference type="PRINTS" id="PR00469">
    <property type="entry name" value="PNDRDTASEII"/>
</dbReference>